<evidence type="ECO:0000313" key="1">
    <source>
        <dbReference type="EMBL" id="MBX69545.1"/>
    </source>
</evidence>
<dbReference type="AlphaFoldDB" id="A0A2P2QRI9"/>
<protein>
    <submittedName>
        <fullName evidence="1">Uncharacterized protein</fullName>
    </submittedName>
</protein>
<reference evidence="1" key="1">
    <citation type="submission" date="2018-02" db="EMBL/GenBank/DDBJ databases">
        <title>Rhizophora mucronata_Transcriptome.</title>
        <authorList>
            <person name="Meera S.P."/>
            <person name="Sreeshan A."/>
            <person name="Augustine A."/>
        </authorList>
    </citation>
    <scope>NUCLEOTIDE SEQUENCE</scope>
    <source>
        <tissue evidence="1">Leaf</tissue>
    </source>
</reference>
<name>A0A2P2QRI9_RHIMU</name>
<organism evidence="1">
    <name type="scientific">Rhizophora mucronata</name>
    <name type="common">Asiatic mangrove</name>
    <dbReference type="NCBI Taxonomy" id="61149"/>
    <lineage>
        <taxon>Eukaryota</taxon>
        <taxon>Viridiplantae</taxon>
        <taxon>Streptophyta</taxon>
        <taxon>Embryophyta</taxon>
        <taxon>Tracheophyta</taxon>
        <taxon>Spermatophyta</taxon>
        <taxon>Magnoliopsida</taxon>
        <taxon>eudicotyledons</taxon>
        <taxon>Gunneridae</taxon>
        <taxon>Pentapetalae</taxon>
        <taxon>rosids</taxon>
        <taxon>fabids</taxon>
        <taxon>Malpighiales</taxon>
        <taxon>Rhizophoraceae</taxon>
        <taxon>Rhizophora</taxon>
    </lineage>
</organism>
<sequence length="20" mass="2336">MQSPGSFQQFFPWTTSCSLR</sequence>
<dbReference type="EMBL" id="GGEC01089061">
    <property type="protein sequence ID" value="MBX69545.1"/>
    <property type="molecule type" value="Transcribed_RNA"/>
</dbReference>
<proteinExistence type="predicted"/>
<accession>A0A2P2QRI9</accession>